<name>G8NPR0_GRAMM</name>
<dbReference type="AlphaFoldDB" id="G8NPR0"/>
<dbReference type="KEGG" id="gma:AciX8_2844"/>
<accession>G8NPR0</accession>
<proteinExistence type="predicted"/>
<organism evidence="1 2">
    <name type="scientific">Granulicella mallensis (strain ATCC BAA-1857 / DSM 23137 / MP5ACTX8)</name>
    <dbReference type="NCBI Taxonomy" id="682795"/>
    <lineage>
        <taxon>Bacteria</taxon>
        <taxon>Pseudomonadati</taxon>
        <taxon>Acidobacteriota</taxon>
        <taxon>Terriglobia</taxon>
        <taxon>Terriglobales</taxon>
        <taxon>Acidobacteriaceae</taxon>
        <taxon>Granulicella</taxon>
    </lineage>
</organism>
<evidence type="ECO:0000313" key="1">
    <source>
        <dbReference type="EMBL" id="AEU37149.1"/>
    </source>
</evidence>
<protein>
    <submittedName>
        <fullName evidence="1">Uncharacterized protein</fullName>
    </submittedName>
</protein>
<evidence type="ECO:0000313" key="2">
    <source>
        <dbReference type="Proteomes" id="UP000007113"/>
    </source>
</evidence>
<sequence>MFSTCKSFELFGPTSDLGPIAKSAIRPTAFHAPKETAYMQCNRVTPEEHSALRTPNVKVSAASSEIYGIQ</sequence>
<dbReference type="Proteomes" id="UP000007113">
    <property type="component" value="Chromosome"/>
</dbReference>
<dbReference type="EMBL" id="CP003130">
    <property type="protein sequence ID" value="AEU37149.1"/>
    <property type="molecule type" value="Genomic_DNA"/>
</dbReference>
<gene>
    <name evidence="1" type="ordered locus">AciX8_2844</name>
</gene>
<keyword evidence="2" id="KW-1185">Reference proteome</keyword>
<dbReference type="HOGENOM" id="CLU_2752157_0_0_0"/>
<reference evidence="1 2" key="1">
    <citation type="submission" date="2011-11" db="EMBL/GenBank/DDBJ databases">
        <title>Complete sequence of Granulicella mallensis MP5ACTX8.</title>
        <authorList>
            <consortium name="US DOE Joint Genome Institute"/>
            <person name="Lucas S."/>
            <person name="Copeland A."/>
            <person name="Lapidus A."/>
            <person name="Cheng J.-F."/>
            <person name="Goodwin L."/>
            <person name="Pitluck S."/>
            <person name="Peters L."/>
            <person name="Lu M."/>
            <person name="Detter J.C."/>
            <person name="Han C."/>
            <person name="Tapia R."/>
            <person name="Land M."/>
            <person name="Hauser L."/>
            <person name="Kyrpides N."/>
            <person name="Ivanova N."/>
            <person name="Mikhailova N."/>
            <person name="Pagani I."/>
            <person name="Rawat S."/>
            <person name="Mannisto M."/>
            <person name="Haggblom M."/>
            <person name="Woyke T."/>
        </authorList>
    </citation>
    <scope>NUCLEOTIDE SEQUENCE [LARGE SCALE GENOMIC DNA]</scope>
    <source>
        <strain evidence="2">ATCC BAA-1857 / DSM 23137 / MP5ACTX8</strain>
    </source>
</reference>